<dbReference type="PANTHER" id="PTHR47027:SF24">
    <property type="entry name" value="RIBONUCLEASE H"/>
    <property type="match status" value="1"/>
</dbReference>
<reference evidence="1" key="2">
    <citation type="submission" date="2025-09" db="UniProtKB">
        <authorList>
            <consortium name="Ensembl"/>
        </authorList>
    </citation>
    <scope>IDENTIFICATION</scope>
</reference>
<dbReference type="Ensembl" id="ENSEBUT00000003413.1">
    <property type="protein sequence ID" value="ENSEBUP00000003049.1"/>
    <property type="gene ID" value="ENSEBUG00000002260.1"/>
</dbReference>
<dbReference type="PANTHER" id="PTHR47027">
    <property type="entry name" value="REVERSE TRANSCRIPTASE DOMAIN-CONTAINING PROTEIN"/>
    <property type="match status" value="1"/>
</dbReference>
<evidence type="ECO:0000313" key="1">
    <source>
        <dbReference type="Ensembl" id="ENSEBUP00000003049.1"/>
    </source>
</evidence>
<dbReference type="AlphaFoldDB" id="A0A8C4PX71"/>
<evidence type="ECO:0000313" key="2">
    <source>
        <dbReference type="Proteomes" id="UP000694388"/>
    </source>
</evidence>
<reference evidence="1" key="1">
    <citation type="submission" date="2025-08" db="UniProtKB">
        <authorList>
            <consortium name="Ensembl"/>
        </authorList>
    </citation>
    <scope>IDENTIFICATION</scope>
</reference>
<name>A0A8C4PX71_EPTBU</name>
<dbReference type="Proteomes" id="UP000694388">
    <property type="component" value="Unplaced"/>
</dbReference>
<dbReference type="OMA" id="FTSWEIN"/>
<organism evidence="1 2">
    <name type="scientific">Eptatretus burgeri</name>
    <name type="common">Inshore hagfish</name>
    <dbReference type="NCBI Taxonomy" id="7764"/>
    <lineage>
        <taxon>Eukaryota</taxon>
        <taxon>Metazoa</taxon>
        <taxon>Chordata</taxon>
        <taxon>Craniata</taxon>
        <taxon>Vertebrata</taxon>
        <taxon>Cyclostomata</taxon>
        <taxon>Myxini</taxon>
        <taxon>Myxiniformes</taxon>
        <taxon>Myxinidae</taxon>
        <taxon>Eptatretinae</taxon>
        <taxon>Eptatretus</taxon>
    </lineage>
</organism>
<proteinExistence type="predicted"/>
<keyword evidence="2" id="KW-1185">Reference proteome</keyword>
<sequence>MDWILGRMSERSSCGASFGNVKISDLDFADDAVIFAETLDILLGALEVLNEESEPLGLWVSWVKTKIQAFGDILDAAVLSVSVCGEDVEVVERFTYLGSDIHVSAGCESEVNRRLGRAWGVMDSLDHGVWRCRYLCGRTKVRVFRSLVLPVLLYGCETWTLTKDLRRRLNSFGTRSLRRILGYRWSDFVSNERLLRETRMRFVTCIVRERQLRLYGHVARFPDSDPAHQILSARESHEWRRPVGRPRASWLQQVDHHLKEMGMGLASAWGMARRRPLEYRRKVDAVTCCSGTCSHT</sequence>
<evidence type="ECO:0008006" key="3">
    <source>
        <dbReference type="Google" id="ProtNLM"/>
    </source>
</evidence>
<protein>
    <recommendedName>
        <fullName evidence="3">Reverse transcriptase domain-containing protein</fullName>
    </recommendedName>
</protein>
<dbReference type="GeneTree" id="ENSGT00940000162286"/>
<accession>A0A8C4PX71</accession>